<organism evidence="13 14">
    <name type="scientific">Botryobasidium botryosum (strain FD-172 SS1)</name>
    <dbReference type="NCBI Taxonomy" id="930990"/>
    <lineage>
        <taxon>Eukaryota</taxon>
        <taxon>Fungi</taxon>
        <taxon>Dikarya</taxon>
        <taxon>Basidiomycota</taxon>
        <taxon>Agaricomycotina</taxon>
        <taxon>Agaricomycetes</taxon>
        <taxon>Cantharellales</taxon>
        <taxon>Botryobasidiaceae</taxon>
        <taxon>Botryobasidium</taxon>
    </lineage>
</organism>
<protein>
    <recommendedName>
        <fullName evidence="10">Cytochrome c oxidase subunit 4, mitochondrial</fullName>
    </recommendedName>
    <alternativeName>
        <fullName evidence="9">Cytochrome c oxidase polypeptide IV</fullName>
    </alternativeName>
</protein>
<dbReference type="GO" id="GO:0046872">
    <property type="term" value="F:metal ion binding"/>
    <property type="evidence" value="ECO:0007669"/>
    <property type="project" value="UniProtKB-KW"/>
</dbReference>
<evidence type="ECO:0000256" key="9">
    <source>
        <dbReference type="ARBA" id="ARBA00031366"/>
    </source>
</evidence>
<evidence type="ECO:0000256" key="6">
    <source>
        <dbReference type="ARBA" id="ARBA00022946"/>
    </source>
</evidence>
<keyword evidence="3 11" id="KW-0479">Metal-binding</keyword>
<dbReference type="EMBL" id="KL198030">
    <property type="protein sequence ID" value="KDQ15840.1"/>
    <property type="molecule type" value="Genomic_DNA"/>
</dbReference>
<evidence type="ECO:0000256" key="11">
    <source>
        <dbReference type="PIRSR" id="PIRSR602124-2"/>
    </source>
</evidence>
<evidence type="ECO:0000313" key="13">
    <source>
        <dbReference type="EMBL" id="KDQ15840.1"/>
    </source>
</evidence>
<dbReference type="GO" id="GO:0045277">
    <property type="term" value="C:respiratory chain complex IV"/>
    <property type="evidence" value="ECO:0007669"/>
    <property type="project" value="InterPro"/>
</dbReference>
<evidence type="ECO:0000313" key="14">
    <source>
        <dbReference type="Proteomes" id="UP000027195"/>
    </source>
</evidence>
<evidence type="ECO:0000256" key="2">
    <source>
        <dbReference type="ARBA" id="ARBA00010292"/>
    </source>
</evidence>
<evidence type="ECO:0000256" key="7">
    <source>
        <dbReference type="ARBA" id="ARBA00023128"/>
    </source>
</evidence>
<dbReference type="InParanoid" id="A0A067MMB9"/>
<evidence type="ECO:0000256" key="12">
    <source>
        <dbReference type="SAM" id="MobiDB-lite"/>
    </source>
</evidence>
<dbReference type="OrthoDB" id="10249250at2759"/>
<evidence type="ECO:0000256" key="5">
    <source>
        <dbReference type="ARBA" id="ARBA00022833"/>
    </source>
</evidence>
<dbReference type="Pfam" id="PF01215">
    <property type="entry name" value="COX5B"/>
    <property type="match status" value="1"/>
</dbReference>
<dbReference type="SUPFAM" id="SSF57802">
    <property type="entry name" value="Rubredoxin-like"/>
    <property type="match status" value="1"/>
</dbReference>
<evidence type="ECO:0000256" key="8">
    <source>
        <dbReference type="ARBA" id="ARBA00023136"/>
    </source>
</evidence>
<evidence type="ECO:0000256" key="3">
    <source>
        <dbReference type="ARBA" id="ARBA00022723"/>
    </source>
</evidence>
<dbReference type="Proteomes" id="UP000027195">
    <property type="component" value="Unassembled WGS sequence"/>
</dbReference>
<dbReference type="PANTHER" id="PTHR10122:SF0">
    <property type="entry name" value="CYTOCHROME C OXIDASE SUBUNIT 5B, ISOFORM A-RELATED"/>
    <property type="match status" value="1"/>
</dbReference>
<evidence type="ECO:0000256" key="1">
    <source>
        <dbReference type="ARBA" id="ARBA00004443"/>
    </source>
</evidence>
<keyword evidence="5 11" id="KW-0862">Zinc</keyword>
<dbReference type="PANTHER" id="PTHR10122">
    <property type="entry name" value="CYTOCHROME C OXIDASE SUBUNIT 5B, MITOCHONDRIAL"/>
    <property type="match status" value="1"/>
</dbReference>
<dbReference type="InterPro" id="IPR002124">
    <property type="entry name" value="Cyt_c_oxidase_su5b"/>
</dbReference>
<name>A0A067MMB9_BOTB1</name>
<feature type="binding site" evidence="11">
    <location>
        <position position="132"/>
    </location>
    <ligand>
        <name>Zn(2+)</name>
        <dbReference type="ChEBI" id="CHEBI:29105"/>
    </ligand>
</feature>
<evidence type="ECO:0000256" key="10">
    <source>
        <dbReference type="ARBA" id="ARBA00070613"/>
    </source>
</evidence>
<evidence type="ECO:0000256" key="4">
    <source>
        <dbReference type="ARBA" id="ARBA00022792"/>
    </source>
</evidence>
<proteinExistence type="inferred from homology"/>
<dbReference type="FunCoup" id="A0A067MMB9">
    <property type="interactions" value="220"/>
</dbReference>
<dbReference type="FunFam" id="2.60.11.10:FF:000003">
    <property type="entry name" value="Cytochrome c oxidase subunit IV"/>
    <property type="match status" value="1"/>
</dbReference>
<dbReference type="STRING" id="930990.A0A067MMB9"/>
<keyword evidence="6" id="KW-0809">Transit peptide</keyword>
<feature type="binding site" evidence="11">
    <location>
        <position position="117"/>
    </location>
    <ligand>
        <name>Zn(2+)</name>
        <dbReference type="ChEBI" id="CHEBI:29105"/>
    </ligand>
</feature>
<comment type="similarity">
    <text evidence="2">Belongs to the cytochrome c oxidase subunit 5B family.</text>
</comment>
<keyword evidence="4" id="KW-0999">Mitochondrion inner membrane</keyword>
<dbReference type="InterPro" id="IPR036972">
    <property type="entry name" value="Cyt_c_oxidase_su5b_sf"/>
</dbReference>
<accession>A0A067MMB9</accession>
<dbReference type="HOGENOM" id="CLU_091071_2_0_1"/>
<dbReference type="CDD" id="cd00924">
    <property type="entry name" value="Cyt_c_Oxidase_Vb"/>
    <property type="match status" value="1"/>
</dbReference>
<keyword evidence="14" id="KW-1185">Reference proteome</keyword>
<dbReference type="AlphaFoldDB" id="A0A067MMB9"/>
<comment type="subcellular location">
    <subcellularLocation>
        <location evidence="1">Mitochondrion inner membrane</location>
        <topology evidence="1">Peripheral membrane protein</topology>
        <orientation evidence="1">Matrix side</orientation>
    </subcellularLocation>
</comment>
<feature type="binding site" evidence="11">
    <location>
        <position position="135"/>
    </location>
    <ligand>
        <name>Zn(2+)</name>
        <dbReference type="ChEBI" id="CHEBI:29105"/>
    </ligand>
</feature>
<dbReference type="PROSITE" id="PS51359">
    <property type="entry name" value="COX5B_2"/>
    <property type="match status" value="1"/>
</dbReference>
<sequence>MLRLLRPARALARCQPRPAAAIAARPFSSTLRARSDHHAAPPQLLGDGASAGTVPTDENQATGLERLQILGNLEGIDVFDMKPLEMTRLGTVDEPIKIHSWFPERVIGCTGFPADSHDTLWLNLTSKRNARCPECGSGTLIFLTSSLLYPNIQSPFPL</sequence>
<dbReference type="GO" id="GO:0006123">
    <property type="term" value="P:mitochondrial electron transport, cytochrome c to oxygen"/>
    <property type="evidence" value="ECO:0007669"/>
    <property type="project" value="InterPro"/>
</dbReference>
<dbReference type="Gene3D" id="2.60.11.10">
    <property type="entry name" value="Cytochrome c oxidase, subunit Vb"/>
    <property type="match status" value="1"/>
</dbReference>
<keyword evidence="7" id="KW-0496">Mitochondrion</keyword>
<dbReference type="GO" id="GO:0005743">
    <property type="term" value="C:mitochondrial inner membrane"/>
    <property type="evidence" value="ECO:0007669"/>
    <property type="project" value="UniProtKB-SubCell"/>
</dbReference>
<keyword evidence="8" id="KW-0472">Membrane</keyword>
<feature type="binding site" evidence="11">
    <location>
        <position position="109"/>
    </location>
    <ligand>
        <name>Zn(2+)</name>
        <dbReference type="ChEBI" id="CHEBI:29105"/>
    </ligand>
</feature>
<feature type="region of interest" description="Disordered" evidence="12">
    <location>
        <begin position="32"/>
        <end position="57"/>
    </location>
</feature>
<reference evidence="14" key="1">
    <citation type="journal article" date="2014" name="Proc. Natl. Acad. Sci. U.S.A.">
        <title>Extensive sampling of basidiomycete genomes demonstrates inadequacy of the white-rot/brown-rot paradigm for wood decay fungi.</title>
        <authorList>
            <person name="Riley R."/>
            <person name="Salamov A.A."/>
            <person name="Brown D.W."/>
            <person name="Nagy L.G."/>
            <person name="Floudas D."/>
            <person name="Held B.W."/>
            <person name="Levasseur A."/>
            <person name="Lombard V."/>
            <person name="Morin E."/>
            <person name="Otillar R."/>
            <person name="Lindquist E.A."/>
            <person name="Sun H."/>
            <person name="LaButti K.M."/>
            <person name="Schmutz J."/>
            <person name="Jabbour D."/>
            <person name="Luo H."/>
            <person name="Baker S.E."/>
            <person name="Pisabarro A.G."/>
            <person name="Walton J.D."/>
            <person name="Blanchette R.A."/>
            <person name="Henrissat B."/>
            <person name="Martin F."/>
            <person name="Cullen D."/>
            <person name="Hibbett D.S."/>
            <person name="Grigoriev I.V."/>
        </authorList>
    </citation>
    <scope>NUCLEOTIDE SEQUENCE [LARGE SCALE GENOMIC DNA]</scope>
    <source>
        <strain evidence="14">FD-172 SS1</strain>
    </source>
</reference>
<gene>
    <name evidence="13" type="ORF">BOTBODRAFT_623873</name>
</gene>